<evidence type="ECO:0000313" key="1">
    <source>
        <dbReference type="EMBL" id="ADM79946.1"/>
    </source>
</evidence>
<dbReference type="GeneID" id="9861510"/>
<evidence type="ECO:0000313" key="2">
    <source>
        <dbReference type="Proteomes" id="UP000002236"/>
    </source>
</evidence>
<keyword evidence="2" id="KW-1185">Reference proteome</keyword>
<name>E1A2K0_9CAUD</name>
<gene>
    <name evidence="1" type="ORF">phiAS5_ORF0103</name>
</gene>
<accession>E1A2K0</accession>
<proteinExistence type="predicted"/>
<organism evidence="1 2">
    <name type="scientific">Aeromonas phage phiAS5</name>
    <dbReference type="NCBI Taxonomy" id="879630"/>
    <lineage>
        <taxon>Viruses</taxon>
        <taxon>Duplodnaviria</taxon>
        <taxon>Heunggongvirae</taxon>
        <taxon>Uroviricota</taxon>
        <taxon>Caudoviricetes</taxon>
        <taxon>Pantevenvirales</taxon>
        <taxon>Straboviridae</taxon>
        <taxon>Chrysonvirus</taxon>
        <taxon>Chrysonvirus as5</taxon>
    </lineage>
</organism>
<dbReference type="KEGG" id="vg:9861510"/>
<dbReference type="RefSeq" id="YP_003969392.1">
    <property type="nucleotide sequence ID" value="NC_014636.1"/>
</dbReference>
<dbReference type="Proteomes" id="UP000002236">
    <property type="component" value="Segment"/>
</dbReference>
<dbReference type="EMBL" id="HM452126">
    <property type="protein sequence ID" value="ADM79946.1"/>
    <property type="molecule type" value="Genomic_DNA"/>
</dbReference>
<reference evidence="1 2" key="1">
    <citation type="journal article" date="2012" name="Vet. Microbiol.">
        <title>Complete genome sequence and characterization of a broad-host range T4-like bacteriophage phiAS5 infecting Aeromonas salmonicida subsp. salmonicida.</title>
        <authorList>
            <person name="Kim J.H."/>
            <person name="Son J.S."/>
            <person name="Choi Y.J."/>
            <person name="Choresca C.H.Jr."/>
            <person name="Shin S.P."/>
            <person name="Han J.E."/>
            <person name="Jun J.W."/>
            <person name="Park S.C."/>
        </authorList>
    </citation>
    <scope>NUCLEOTIDE SEQUENCE [LARGE SCALE GENOMIC DNA]</scope>
</reference>
<protein>
    <submittedName>
        <fullName evidence="1">Uncharacterized protein</fullName>
    </submittedName>
</protein>
<sequence length="150" mass="17116">MFISSDDADKINPAIKVHGIRKDAKQRRWFVTEYDGVPQTGESYCNGSYGKEPKPTKNGHFVYRAQIKIGRILSNYNGSAYYIDGSILANGRDYKIQIGTNSFPKLMKGILENTITVIDAKEMVVEFDFILEKYGRYVMAELVEDISEWL</sequence>
<dbReference type="OrthoDB" id="19928at10239"/>